<feature type="domain" description="UDENN FLCN/SMCR8-type" evidence="2">
    <location>
        <begin position="194"/>
        <end position="432"/>
    </location>
</feature>
<dbReference type="InterPro" id="IPR037520">
    <property type="entry name" value="Folliculin/SMCR8_longin"/>
</dbReference>
<protein>
    <recommendedName>
        <fullName evidence="2">UDENN FLCN/SMCR8-type domain-containing protein</fullName>
    </recommendedName>
</protein>
<name>A0A6A6TFK4_9PLEO</name>
<dbReference type="GO" id="GO:0005829">
    <property type="term" value="C:cytosol"/>
    <property type="evidence" value="ECO:0007669"/>
    <property type="project" value="TreeGrafter"/>
</dbReference>
<feature type="compositionally biased region" description="Low complexity" evidence="1">
    <location>
        <begin position="162"/>
        <end position="172"/>
    </location>
</feature>
<evidence type="ECO:0000256" key="1">
    <source>
        <dbReference type="SAM" id="MobiDB-lite"/>
    </source>
</evidence>
<dbReference type="PANTHER" id="PTHR31441:SF2">
    <property type="entry name" value="FOLLICULIN"/>
    <property type="match status" value="1"/>
</dbReference>
<dbReference type="GO" id="GO:0005096">
    <property type="term" value="F:GTPase activator activity"/>
    <property type="evidence" value="ECO:0007669"/>
    <property type="project" value="InterPro"/>
</dbReference>
<feature type="region of interest" description="Disordered" evidence="1">
    <location>
        <begin position="57"/>
        <end position="107"/>
    </location>
</feature>
<reference evidence="3" key="1">
    <citation type="journal article" date="2020" name="Stud. Mycol.">
        <title>101 Dothideomycetes genomes: a test case for predicting lifestyles and emergence of pathogens.</title>
        <authorList>
            <person name="Haridas S."/>
            <person name="Albert R."/>
            <person name="Binder M."/>
            <person name="Bloem J."/>
            <person name="Labutti K."/>
            <person name="Salamov A."/>
            <person name="Andreopoulos B."/>
            <person name="Baker S."/>
            <person name="Barry K."/>
            <person name="Bills G."/>
            <person name="Bluhm B."/>
            <person name="Cannon C."/>
            <person name="Castanera R."/>
            <person name="Culley D."/>
            <person name="Daum C."/>
            <person name="Ezra D."/>
            <person name="Gonzalez J."/>
            <person name="Henrissat B."/>
            <person name="Kuo A."/>
            <person name="Liang C."/>
            <person name="Lipzen A."/>
            <person name="Lutzoni F."/>
            <person name="Magnuson J."/>
            <person name="Mondo S."/>
            <person name="Nolan M."/>
            <person name="Ohm R."/>
            <person name="Pangilinan J."/>
            <person name="Park H.-J."/>
            <person name="Ramirez L."/>
            <person name="Alfaro M."/>
            <person name="Sun H."/>
            <person name="Tritt A."/>
            <person name="Yoshinaga Y."/>
            <person name="Zwiers L.-H."/>
            <person name="Turgeon B."/>
            <person name="Goodwin S."/>
            <person name="Spatafora J."/>
            <person name="Crous P."/>
            <person name="Grigoriev I."/>
        </authorList>
    </citation>
    <scope>NUCLEOTIDE SEQUENCE</scope>
    <source>
        <strain evidence="3">CBS 122681</strain>
    </source>
</reference>
<evidence type="ECO:0000259" key="2">
    <source>
        <dbReference type="PROSITE" id="PS51834"/>
    </source>
</evidence>
<feature type="region of interest" description="Disordered" evidence="1">
    <location>
        <begin position="121"/>
        <end position="199"/>
    </location>
</feature>
<sequence>ISLAHFCEIHGPTSIICTQASTSPCSTCNPCVTPPSEEAPATAYCCNGLYEPPSMKLGGRLPQLSSPFETPPTSPRSPSHNPYFPSFGSSDSSFGSRRPSSTYDSDPEVCENCSIVVPKKYSDRLPTGAPGSPSKDGRGRHGSPVLRSSQNFPVRGHRTCDDLSSSPDSSDASDTEQSRSFDSGAHSYPDSVPASPMFMPRGMHTHTLNYISTSQPQSPTTYSLLRRTCIRTLSCEALPCGKPSGPLMFGDPVAGYTIAYIFRLQDPRARGAKRTYALIAMAGRDSRRASKAMVKVTEVFENIANRIVALAEKVLERESAASTFNFPNSRPATAIPSTPPLGSSVSSMPAFTSPQKERVFSSVASSPTTRNITPVSSFLSAKKVDPDGYPRVSRDVMRPKTLIEIVGMEGFFVELHARFCGLLHSLIKEFGT</sequence>
<dbReference type="Pfam" id="PF11704">
    <property type="entry name" value="Folliculin"/>
    <property type="match status" value="1"/>
</dbReference>
<dbReference type="InterPro" id="IPR021713">
    <property type="entry name" value="Folliculin"/>
</dbReference>
<dbReference type="GO" id="GO:1904263">
    <property type="term" value="P:positive regulation of TORC1 signaling"/>
    <property type="evidence" value="ECO:0007669"/>
    <property type="project" value="TreeGrafter"/>
</dbReference>
<keyword evidence="4" id="KW-1185">Reference proteome</keyword>
<dbReference type="PANTHER" id="PTHR31441">
    <property type="entry name" value="FOLLICULIN FAMILY MEMBER"/>
    <property type="match status" value="1"/>
</dbReference>
<dbReference type="OrthoDB" id="5599713at2759"/>
<gene>
    <name evidence="3" type="ORF">K491DRAFT_593658</name>
</gene>
<dbReference type="EMBL" id="MU004318">
    <property type="protein sequence ID" value="KAF2658121.1"/>
    <property type="molecule type" value="Genomic_DNA"/>
</dbReference>
<organism evidence="3 4">
    <name type="scientific">Lophiostoma macrostomum CBS 122681</name>
    <dbReference type="NCBI Taxonomy" id="1314788"/>
    <lineage>
        <taxon>Eukaryota</taxon>
        <taxon>Fungi</taxon>
        <taxon>Dikarya</taxon>
        <taxon>Ascomycota</taxon>
        <taxon>Pezizomycotina</taxon>
        <taxon>Dothideomycetes</taxon>
        <taxon>Pleosporomycetidae</taxon>
        <taxon>Pleosporales</taxon>
        <taxon>Lophiostomataceae</taxon>
        <taxon>Lophiostoma</taxon>
    </lineage>
</organism>
<evidence type="ECO:0000313" key="3">
    <source>
        <dbReference type="EMBL" id="KAF2658121.1"/>
    </source>
</evidence>
<dbReference type="Proteomes" id="UP000799324">
    <property type="component" value="Unassembled WGS sequence"/>
</dbReference>
<dbReference type="AlphaFoldDB" id="A0A6A6TFK4"/>
<evidence type="ECO:0000313" key="4">
    <source>
        <dbReference type="Proteomes" id="UP000799324"/>
    </source>
</evidence>
<proteinExistence type="predicted"/>
<feature type="compositionally biased region" description="Low complexity" evidence="1">
    <location>
        <begin position="85"/>
        <end position="101"/>
    </location>
</feature>
<feature type="non-terminal residue" evidence="3">
    <location>
        <position position="1"/>
    </location>
</feature>
<dbReference type="PROSITE" id="PS51834">
    <property type="entry name" value="DENN_FLCN_SMCR8"/>
    <property type="match status" value="1"/>
</dbReference>
<accession>A0A6A6TFK4</accession>
<dbReference type="InterPro" id="IPR037521">
    <property type="entry name" value="FLCN/SMCR8_DENN"/>
</dbReference>